<comment type="caution">
    <text evidence="1">The sequence shown here is derived from an EMBL/GenBank/DDBJ whole genome shotgun (WGS) entry which is preliminary data.</text>
</comment>
<gene>
    <name evidence="1" type="ORF">HNV28_05170</name>
</gene>
<evidence type="ECO:0000313" key="1">
    <source>
        <dbReference type="EMBL" id="NOJ77736.1"/>
    </source>
</evidence>
<name>A0A7Y4IET1_MYXXA</name>
<reference evidence="1 2" key="1">
    <citation type="submission" date="2020-05" db="EMBL/GenBank/DDBJ databases">
        <authorList>
            <person name="Whitworth D."/>
        </authorList>
    </citation>
    <scope>NUCLEOTIDE SEQUENCE [LARGE SCALE GENOMIC DNA]</scope>
    <source>
        <strain evidence="1 2">AM005</strain>
    </source>
</reference>
<dbReference type="Proteomes" id="UP000533080">
    <property type="component" value="Unassembled WGS sequence"/>
</dbReference>
<proteinExistence type="predicted"/>
<accession>A0A7Y4IET1</accession>
<dbReference type="EMBL" id="JABFNT010000011">
    <property type="protein sequence ID" value="NOJ77736.1"/>
    <property type="molecule type" value="Genomic_DNA"/>
</dbReference>
<organism evidence="1 2">
    <name type="scientific">Myxococcus xanthus</name>
    <dbReference type="NCBI Taxonomy" id="34"/>
    <lineage>
        <taxon>Bacteria</taxon>
        <taxon>Pseudomonadati</taxon>
        <taxon>Myxococcota</taxon>
        <taxon>Myxococcia</taxon>
        <taxon>Myxococcales</taxon>
        <taxon>Cystobacterineae</taxon>
        <taxon>Myxococcaceae</taxon>
        <taxon>Myxococcus</taxon>
    </lineage>
</organism>
<evidence type="ECO:0000313" key="2">
    <source>
        <dbReference type="Proteomes" id="UP000533080"/>
    </source>
</evidence>
<dbReference type="AlphaFoldDB" id="A0A7Y4IET1"/>
<sequence length="46" mass="5262">MCRENKKLSARLLHAKLRHRALMEDIGYTPARGLMKPQVLDLSTAK</sequence>
<protein>
    <submittedName>
        <fullName evidence="1">Uncharacterized protein</fullName>
    </submittedName>
</protein>